<evidence type="ECO:0008006" key="3">
    <source>
        <dbReference type="Google" id="ProtNLM"/>
    </source>
</evidence>
<dbReference type="Pfam" id="PF10903">
    <property type="entry name" value="DUF2691"/>
    <property type="match status" value="1"/>
</dbReference>
<dbReference type="EMBL" id="QMFB01000004">
    <property type="protein sequence ID" value="RAV21517.1"/>
    <property type="molecule type" value="Genomic_DNA"/>
</dbReference>
<sequence length="154" mass="17766">MRGISFEIPNEYGKWLPNILKPIDCKEYNWIIGAGEEYKLQDNDLVSLFPDDVDILKGKELLQFIDTTEPQYIIFADLKAFPLESNLLEIDSYEDFLISDCELILLIVDSVYTSLYCKDVETLNELYANASSLNVDSLTYITDDNNFSKKLKVR</sequence>
<accession>A0A329MU79</accession>
<dbReference type="Proteomes" id="UP000250369">
    <property type="component" value="Unassembled WGS sequence"/>
</dbReference>
<reference evidence="1 2" key="1">
    <citation type="journal article" date="2009" name="Int. J. Syst. Evol. Microbiol.">
        <title>Paenibacillus contaminans sp. nov., isolated from a contaminated laboratory plate.</title>
        <authorList>
            <person name="Chou J.H."/>
            <person name="Lee J.H."/>
            <person name="Lin M.C."/>
            <person name="Chang P.S."/>
            <person name="Arun A.B."/>
            <person name="Young C.C."/>
            <person name="Chen W.M."/>
        </authorList>
    </citation>
    <scope>NUCLEOTIDE SEQUENCE [LARGE SCALE GENOMIC DNA]</scope>
    <source>
        <strain evidence="1 2">CKOBP-6</strain>
    </source>
</reference>
<comment type="caution">
    <text evidence="1">The sequence shown here is derived from an EMBL/GenBank/DDBJ whole genome shotgun (WGS) entry which is preliminary data.</text>
</comment>
<evidence type="ECO:0000313" key="1">
    <source>
        <dbReference type="EMBL" id="RAV21517.1"/>
    </source>
</evidence>
<organism evidence="1 2">
    <name type="scientific">Paenibacillus contaminans</name>
    <dbReference type="NCBI Taxonomy" id="450362"/>
    <lineage>
        <taxon>Bacteria</taxon>
        <taxon>Bacillati</taxon>
        <taxon>Bacillota</taxon>
        <taxon>Bacilli</taxon>
        <taxon>Bacillales</taxon>
        <taxon>Paenibacillaceae</taxon>
        <taxon>Paenibacillus</taxon>
    </lineage>
</organism>
<gene>
    <name evidence="1" type="ORF">DQG23_09625</name>
</gene>
<proteinExistence type="predicted"/>
<name>A0A329MU79_9BACL</name>
<dbReference type="OrthoDB" id="2625810at2"/>
<evidence type="ECO:0000313" key="2">
    <source>
        <dbReference type="Proteomes" id="UP000250369"/>
    </source>
</evidence>
<dbReference type="AlphaFoldDB" id="A0A329MU79"/>
<keyword evidence="2" id="KW-1185">Reference proteome</keyword>
<protein>
    <recommendedName>
        <fullName evidence="3">DUF2691 domain-containing protein</fullName>
    </recommendedName>
</protein>
<dbReference type="RefSeq" id="WP_113030608.1">
    <property type="nucleotide sequence ID" value="NZ_QMFB01000004.1"/>
</dbReference>
<dbReference type="InterPro" id="IPR020216">
    <property type="entry name" value="Uncharacterised_YncE"/>
</dbReference>